<name>A0A8J8N9W2_HALGN</name>
<comment type="caution">
    <text evidence="1">The sequence shown here is derived from an EMBL/GenBank/DDBJ whole genome shotgun (WGS) entry which is preliminary data.</text>
</comment>
<accession>A0A8J8N9W2</accession>
<dbReference type="AlphaFoldDB" id="A0A8J8N9W2"/>
<evidence type="ECO:0000313" key="2">
    <source>
        <dbReference type="Proteomes" id="UP000785679"/>
    </source>
</evidence>
<sequence>MRMDQKQSSIAPAIRRCRCCCALVLNCDSTKWVILALWMSIPVIWHQDTSKSWMAIKDNSKHVECFALMPIISAPDFNNRWDVWIGL</sequence>
<dbReference type="Proteomes" id="UP000785679">
    <property type="component" value="Unassembled WGS sequence"/>
</dbReference>
<organism evidence="1 2">
    <name type="scientific">Halteria grandinella</name>
    <dbReference type="NCBI Taxonomy" id="5974"/>
    <lineage>
        <taxon>Eukaryota</taxon>
        <taxon>Sar</taxon>
        <taxon>Alveolata</taxon>
        <taxon>Ciliophora</taxon>
        <taxon>Intramacronucleata</taxon>
        <taxon>Spirotrichea</taxon>
        <taxon>Stichotrichia</taxon>
        <taxon>Sporadotrichida</taxon>
        <taxon>Halteriidae</taxon>
        <taxon>Halteria</taxon>
    </lineage>
</organism>
<protein>
    <submittedName>
        <fullName evidence="1">Uncharacterized protein</fullName>
    </submittedName>
</protein>
<keyword evidence="2" id="KW-1185">Reference proteome</keyword>
<evidence type="ECO:0000313" key="1">
    <source>
        <dbReference type="EMBL" id="TNV70989.1"/>
    </source>
</evidence>
<reference evidence="1" key="1">
    <citation type="submission" date="2019-06" db="EMBL/GenBank/DDBJ databases">
        <authorList>
            <person name="Zheng W."/>
        </authorList>
    </citation>
    <scope>NUCLEOTIDE SEQUENCE</scope>
    <source>
        <strain evidence="1">QDHG01</strain>
    </source>
</reference>
<proteinExistence type="predicted"/>
<gene>
    <name evidence="1" type="ORF">FGO68_gene13663</name>
</gene>
<dbReference type="EMBL" id="RRYP01031297">
    <property type="protein sequence ID" value="TNV70989.1"/>
    <property type="molecule type" value="Genomic_DNA"/>
</dbReference>